<accession>A0A9N8HDC4</accession>
<comment type="caution">
    <text evidence="1">The sequence shown here is derived from an EMBL/GenBank/DDBJ whole genome shotgun (WGS) entry which is preliminary data.</text>
</comment>
<keyword evidence="2" id="KW-1185">Reference proteome</keyword>
<proteinExistence type="predicted"/>
<dbReference type="AlphaFoldDB" id="A0A9N8HDC4"/>
<reference evidence="1" key="1">
    <citation type="submission" date="2020-06" db="EMBL/GenBank/DDBJ databases">
        <authorList>
            <consortium name="Plant Systems Biology data submission"/>
        </authorList>
    </citation>
    <scope>NUCLEOTIDE SEQUENCE</scope>
    <source>
        <strain evidence="1">D6</strain>
    </source>
</reference>
<dbReference type="Proteomes" id="UP001153069">
    <property type="component" value="Unassembled WGS sequence"/>
</dbReference>
<evidence type="ECO:0000313" key="2">
    <source>
        <dbReference type="Proteomes" id="UP001153069"/>
    </source>
</evidence>
<sequence>MAMDHLLTIYIRTKIFWGNDDVAKDGTVRLTRRELSKLADELGIGESEVDETLISLKCKGEIKGYGSNYKVTIKEGITQPELLVVTGEKKPQGQKSYEKVTKYVEKTKKGAGSRKFKEFLASKPMDKYVKKT</sequence>
<organism evidence="1 2">
    <name type="scientific">Seminavis robusta</name>
    <dbReference type="NCBI Taxonomy" id="568900"/>
    <lineage>
        <taxon>Eukaryota</taxon>
        <taxon>Sar</taxon>
        <taxon>Stramenopiles</taxon>
        <taxon>Ochrophyta</taxon>
        <taxon>Bacillariophyta</taxon>
        <taxon>Bacillariophyceae</taxon>
        <taxon>Bacillariophycidae</taxon>
        <taxon>Naviculales</taxon>
        <taxon>Naviculaceae</taxon>
        <taxon>Seminavis</taxon>
    </lineage>
</organism>
<protein>
    <submittedName>
        <fullName evidence="1">Uncharacterized protein</fullName>
    </submittedName>
</protein>
<gene>
    <name evidence="1" type="ORF">SEMRO_354_G124851.1</name>
</gene>
<name>A0A9N8HDC4_9STRA</name>
<evidence type="ECO:0000313" key="1">
    <source>
        <dbReference type="EMBL" id="CAB9508632.1"/>
    </source>
</evidence>
<dbReference type="EMBL" id="CAICTM010000353">
    <property type="protein sequence ID" value="CAB9508632.1"/>
    <property type="molecule type" value="Genomic_DNA"/>
</dbReference>